<dbReference type="SMART" id="SM00174">
    <property type="entry name" value="RHO"/>
    <property type="match status" value="1"/>
</dbReference>
<organism evidence="11">
    <name type="scientific">Caligus rogercresseyi</name>
    <name type="common">Sea louse</name>
    <dbReference type="NCBI Taxonomy" id="217165"/>
    <lineage>
        <taxon>Eukaryota</taxon>
        <taxon>Metazoa</taxon>
        <taxon>Ecdysozoa</taxon>
        <taxon>Arthropoda</taxon>
        <taxon>Crustacea</taxon>
        <taxon>Multicrustacea</taxon>
        <taxon>Hexanauplia</taxon>
        <taxon>Copepoda</taxon>
        <taxon>Siphonostomatoida</taxon>
        <taxon>Caligidae</taxon>
        <taxon>Caligus</taxon>
    </lineage>
</organism>
<dbReference type="PROSITE" id="PS51421">
    <property type="entry name" value="RAS"/>
    <property type="match status" value="1"/>
</dbReference>
<name>C1BR73_CALRO</name>
<reference evidence="11" key="1">
    <citation type="submission" date="2009-03" db="EMBL/GenBank/DDBJ databases">
        <title>Caligus rogercresseyi ESTs and full-length cDNAs.</title>
        <authorList>
            <person name="Yasuike M."/>
            <person name="von Schalburg K."/>
            <person name="Cooper G."/>
            <person name="Leong J."/>
            <person name="Jones S.R.M."/>
            <person name="Koop B.F."/>
        </authorList>
    </citation>
    <scope>NUCLEOTIDE SEQUENCE</scope>
    <source>
        <tissue evidence="11">Whole tissue</tissue>
    </source>
</reference>
<comment type="similarity">
    <text evidence="9">Belongs to the small GTPase superfamily. RasD family.</text>
</comment>
<dbReference type="EMBL" id="BT077102">
    <property type="protein sequence ID" value="ACO11526.1"/>
    <property type="molecule type" value="mRNA"/>
</dbReference>
<dbReference type="GO" id="GO:0005525">
    <property type="term" value="F:GTP binding"/>
    <property type="evidence" value="ECO:0007669"/>
    <property type="project" value="UniProtKB-KW"/>
</dbReference>
<dbReference type="GO" id="GO:0005886">
    <property type="term" value="C:plasma membrane"/>
    <property type="evidence" value="ECO:0007669"/>
    <property type="project" value="UniProtKB-SubCell"/>
</dbReference>
<dbReference type="Pfam" id="PF00071">
    <property type="entry name" value="Ras"/>
    <property type="match status" value="1"/>
</dbReference>
<evidence type="ECO:0000256" key="5">
    <source>
        <dbReference type="ARBA" id="ARBA00023134"/>
    </source>
</evidence>
<dbReference type="InterPro" id="IPR027417">
    <property type="entry name" value="P-loop_NTPase"/>
</dbReference>
<accession>C1BR73</accession>
<dbReference type="SMART" id="SM00173">
    <property type="entry name" value="RAS"/>
    <property type="match status" value="1"/>
</dbReference>
<keyword evidence="6" id="KW-0472">Membrane</keyword>
<proteinExistence type="evidence at transcript level"/>
<dbReference type="AlphaFoldDB" id="C1BR73"/>
<dbReference type="InterPro" id="IPR005225">
    <property type="entry name" value="Small_GTP-bd"/>
</dbReference>
<evidence type="ECO:0000256" key="2">
    <source>
        <dbReference type="ARBA" id="ARBA00022475"/>
    </source>
</evidence>
<evidence type="ECO:0000256" key="10">
    <source>
        <dbReference type="SAM" id="MobiDB-lite"/>
    </source>
</evidence>
<evidence type="ECO:0000256" key="8">
    <source>
        <dbReference type="ARBA" id="ARBA00023289"/>
    </source>
</evidence>
<dbReference type="FunFam" id="3.40.50.300:FF:000475">
    <property type="entry name" value="GTP-binding protein Rhes"/>
    <property type="match status" value="1"/>
</dbReference>
<dbReference type="PANTHER" id="PTHR46149">
    <property type="entry name" value="MIP08469P"/>
    <property type="match status" value="1"/>
</dbReference>
<sequence length="353" mass="39245">MNNSSPNSSRSKNTFHNGINTLIREKYSTFRQKSGGSLTDKESFESDTFPVFGCGAPSSTQSGSRSRISSLKSYDSTDSSNSSVVSCGGSLIFKSNYRILMMGPVGVGKSSIIHQFLYDTFSEEHSSTMDDMFHGEFDWLGRTISFDIHDTSGNYAYEFPAMFNICLNKADAFIIVFSLEDPSSWDEASRLRDLILEVKGPESVPIVVVGNKSDLETSKDIVNECVEATVTFDWENGYVEAPAKEGRNINKIFKEMLTQAKCRFDLSSRAEDMVSSNGGIQKKKHSLPDSESLNSWKRRQSLPAAPLSSRKTVSPQLRIQLSLDQRKAPEEGVKPTRRRSSLAVLRRDSCNIA</sequence>
<dbReference type="NCBIfam" id="TIGR00231">
    <property type="entry name" value="small_GTP"/>
    <property type="match status" value="1"/>
</dbReference>
<evidence type="ECO:0000256" key="6">
    <source>
        <dbReference type="ARBA" id="ARBA00023136"/>
    </source>
</evidence>
<evidence type="ECO:0000256" key="7">
    <source>
        <dbReference type="ARBA" id="ARBA00023288"/>
    </source>
</evidence>
<keyword evidence="7" id="KW-0449">Lipoprotein</keyword>
<comment type="subcellular location">
    <subcellularLocation>
        <location evidence="1">Cell membrane</location>
        <topology evidence="1">Lipid-anchor</topology>
    </subcellularLocation>
</comment>
<feature type="region of interest" description="Disordered" evidence="10">
    <location>
        <begin position="274"/>
        <end position="295"/>
    </location>
</feature>
<dbReference type="Gene3D" id="3.40.50.300">
    <property type="entry name" value="P-loop containing nucleotide triphosphate hydrolases"/>
    <property type="match status" value="1"/>
</dbReference>
<keyword evidence="4" id="KW-0547">Nucleotide-binding</keyword>
<dbReference type="GO" id="GO:0003924">
    <property type="term" value="F:GTPase activity"/>
    <property type="evidence" value="ECO:0007669"/>
    <property type="project" value="InterPro"/>
</dbReference>
<dbReference type="SMART" id="SM00175">
    <property type="entry name" value="RAB"/>
    <property type="match status" value="1"/>
</dbReference>
<gene>
    <name evidence="11" type="primary">RHES</name>
</gene>
<feature type="region of interest" description="Disordered" evidence="10">
    <location>
        <begin position="55"/>
        <end position="84"/>
    </location>
</feature>
<dbReference type="InterPro" id="IPR052236">
    <property type="entry name" value="Small_GTPase_RasD"/>
</dbReference>
<dbReference type="PROSITE" id="PS51419">
    <property type="entry name" value="RAB"/>
    <property type="match status" value="1"/>
</dbReference>
<dbReference type="PRINTS" id="PR00449">
    <property type="entry name" value="RASTRNSFRMNG"/>
</dbReference>
<evidence type="ECO:0000256" key="4">
    <source>
        <dbReference type="ARBA" id="ARBA00022741"/>
    </source>
</evidence>
<evidence type="ECO:0000256" key="1">
    <source>
        <dbReference type="ARBA" id="ARBA00004193"/>
    </source>
</evidence>
<keyword evidence="3" id="KW-0488">Methylation</keyword>
<evidence type="ECO:0000256" key="3">
    <source>
        <dbReference type="ARBA" id="ARBA00022481"/>
    </source>
</evidence>
<keyword evidence="5" id="KW-0342">GTP-binding</keyword>
<keyword evidence="8" id="KW-0636">Prenylation</keyword>
<evidence type="ECO:0000313" key="11">
    <source>
        <dbReference type="EMBL" id="ACO11526.1"/>
    </source>
</evidence>
<protein>
    <submittedName>
        <fullName evidence="11">GTP-binding protein Rhes</fullName>
    </submittedName>
</protein>
<dbReference type="InterPro" id="IPR001806">
    <property type="entry name" value="Small_GTPase"/>
</dbReference>
<dbReference type="SUPFAM" id="SSF52540">
    <property type="entry name" value="P-loop containing nucleoside triphosphate hydrolases"/>
    <property type="match status" value="1"/>
</dbReference>
<feature type="compositionally biased region" description="Low complexity" evidence="10">
    <location>
        <begin position="58"/>
        <end position="84"/>
    </location>
</feature>
<keyword evidence="2" id="KW-1003">Cell membrane</keyword>
<evidence type="ECO:0000256" key="9">
    <source>
        <dbReference type="ARBA" id="ARBA00038061"/>
    </source>
</evidence>
<dbReference type="PANTHER" id="PTHR46149:SF7">
    <property type="entry name" value="GTP-BINDING PROTEIN DI-RAS2"/>
    <property type="match status" value="1"/>
</dbReference>